<dbReference type="AlphaFoldDB" id="A0A8H6M5U9"/>
<dbReference type="EMBL" id="JACGCI010000044">
    <property type="protein sequence ID" value="KAF6752507.1"/>
    <property type="molecule type" value="Genomic_DNA"/>
</dbReference>
<keyword evidence="3" id="KW-1185">Reference proteome</keyword>
<organism evidence="2 3">
    <name type="scientific">Ephemerocybe angulata</name>
    <dbReference type="NCBI Taxonomy" id="980116"/>
    <lineage>
        <taxon>Eukaryota</taxon>
        <taxon>Fungi</taxon>
        <taxon>Dikarya</taxon>
        <taxon>Basidiomycota</taxon>
        <taxon>Agaricomycotina</taxon>
        <taxon>Agaricomycetes</taxon>
        <taxon>Agaricomycetidae</taxon>
        <taxon>Agaricales</taxon>
        <taxon>Agaricineae</taxon>
        <taxon>Psathyrellaceae</taxon>
        <taxon>Ephemerocybe</taxon>
    </lineage>
</organism>
<evidence type="ECO:0000313" key="2">
    <source>
        <dbReference type="EMBL" id="KAF6752507.1"/>
    </source>
</evidence>
<name>A0A8H6M5U9_9AGAR</name>
<reference evidence="2 3" key="1">
    <citation type="submission" date="2020-07" db="EMBL/GenBank/DDBJ databases">
        <title>Comparative genomics of pyrophilous fungi reveals a link between fire events and developmental genes.</title>
        <authorList>
            <consortium name="DOE Joint Genome Institute"/>
            <person name="Steindorff A.S."/>
            <person name="Carver A."/>
            <person name="Calhoun S."/>
            <person name="Stillman K."/>
            <person name="Liu H."/>
            <person name="Lipzen A."/>
            <person name="Pangilinan J."/>
            <person name="Labutti K."/>
            <person name="Bruns T.D."/>
            <person name="Grigoriev I.V."/>
        </authorList>
    </citation>
    <scope>NUCLEOTIDE SEQUENCE [LARGE SCALE GENOMIC DNA]</scope>
    <source>
        <strain evidence="2 3">CBS 144469</strain>
    </source>
</reference>
<evidence type="ECO:0000313" key="3">
    <source>
        <dbReference type="Proteomes" id="UP000521943"/>
    </source>
</evidence>
<proteinExistence type="predicted"/>
<dbReference type="Proteomes" id="UP000521943">
    <property type="component" value="Unassembled WGS sequence"/>
</dbReference>
<comment type="caution">
    <text evidence="2">The sequence shown here is derived from an EMBL/GenBank/DDBJ whole genome shotgun (WGS) entry which is preliminary data.</text>
</comment>
<gene>
    <name evidence="2" type="ORF">DFP72DRAFT_905009</name>
</gene>
<sequence length="134" mass="15271">MRLSLLALIPIAASLFTYVSAHYDDAFEGREYVDEVVVTRSLDETLERREVLAGITSRELLDELSERLERREWVVCEGCRKIIGEGGLWSQTMGKWAHTKNCQKIKEVKENIRRFGKPTRAIPLSLAPPGPTKK</sequence>
<feature type="chain" id="PRO_5034551136" evidence="1">
    <location>
        <begin position="22"/>
        <end position="134"/>
    </location>
</feature>
<dbReference type="OrthoDB" id="3091076at2759"/>
<accession>A0A8H6M5U9</accession>
<evidence type="ECO:0000256" key="1">
    <source>
        <dbReference type="SAM" id="SignalP"/>
    </source>
</evidence>
<feature type="signal peptide" evidence="1">
    <location>
        <begin position="1"/>
        <end position="21"/>
    </location>
</feature>
<keyword evidence="1" id="KW-0732">Signal</keyword>
<protein>
    <submittedName>
        <fullName evidence="2">Uncharacterized protein</fullName>
    </submittedName>
</protein>